<evidence type="ECO:0000313" key="2">
    <source>
        <dbReference type="EMBL" id="KAK1291757.1"/>
    </source>
</evidence>
<dbReference type="EMBL" id="JAUJYO010000017">
    <property type="protein sequence ID" value="KAK1291757.1"/>
    <property type="molecule type" value="Genomic_DNA"/>
</dbReference>
<comment type="caution">
    <text evidence="2">The sequence shown here is derived from an EMBL/GenBank/DDBJ whole genome shotgun (WGS) entry which is preliminary data.</text>
</comment>
<name>A0AAV9CUA4_ACOCL</name>
<organism evidence="2 3">
    <name type="scientific">Acorus calamus</name>
    <name type="common">Sweet flag</name>
    <dbReference type="NCBI Taxonomy" id="4465"/>
    <lineage>
        <taxon>Eukaryota</taxon>
        <taxon>Viridiplantae</taxon>
        <taxon>Streptophyta</taxon>
        <taxon>Embryophyta</taxon>
        <taxon>Tracheophyta</taxon>
        <taxon>Spermatophyta</taxon>
        <taxon>Magnoliopsida</taxon>
        <taxon>Liliopsida</taxon>
        <taxon>Acoraceae</taxon>
        <taxon>Acorus</taxon>
    </lineage>
</organism>
<dbReference type="AlphaFoldDB" id="A0AAV9CUA4"/>
<feature type="region of interest" description="Disordered" evidence="1">
    <location>
        <begin position="1"/>
        <end position="28"/>
    </location>
</feature>
<reference evidence="2" key="2">
    <citation type="submission" date="2023-06" db="EMBL/GenBank/DDBJ databases">
        <authorList>
            <person name="Ma L."/>
            <person name="Liu K.-W."/>
            <person name="Li Z."/>
            <person name="Hsiao Y.-Y."/>
            <person name="Qi Y."/>
            <person name="Fu T."/>
            <person name="Tang G."/>
            <person name="Zhang D."/>
            <person name="Sun W.-H."/>
            <person name="Liu D.-K."/>
            <person name="Li Y."/>
            <person name="Chen G.-Z."/>
            <person name="Liu X.-D."/>
            <person name="Liao X.-Y."/>
            <person name="Jiang Y.-T."/>
            <person name="Yu X."/>
            <person name="Hao Y."/>
            <person name="Huang J."/>
            <person name="Zhao X.-W."/>
            <person name="Ke S."/>
            <person name="Chen Y.-Y."/>
            <person name="Wu W.-L."/>
            <person name="Hsu J.-L."/>
            <person name="Lin Y.-F."/>
            <person name="Huang M.-D."/>
            <person name="Li C.-Y."/>
            <person name="Huang L."/>
            <person name="Wang Z.-W."/>
            <person name="Zhao X."/>
            <person name="Zhong W.-Y."/>
            <person name="Peng D.-H."/>
            <person name="Ahmad S."/>
            <person name="Lan S."/>
            <person name="Zhang J.-S."/>
            <person name="Tsai W.-C."/>
            <person name="Van De Peer Y."/>
            <person name="Liu Z.-J."/>
        </authorList>
    </citation>
    <scope>NUCLEOTIDE SEQUENCE</scope>
    <source>
        <strain evidence="2">CP</strain>
        <tissue evidence="2">Leaves</tissue>
    </source>
</reference>
<evidence type="ECO:0000313" key="3">
    <source>
        <dbReference type="Proteomes" id="UP001180020"/>
    </source>
</evidence>
<evidence type="ECO:0000256" key="1">
    <source>
        <dbReference type="SAM" id="MobiDB-lite"/>
    </source>
</evidence>
<accession>A0AAV9CUA4</accession>
<sequence>MCQKSLPHAHSDTVIQGRHGSASEPQFHSFHSDEVARPWQAHHRVLPVPVLSEGLVEWKEEQPLGIDLGKHGFQGAEGGAQLGVPVFSVPAPQHEYRTHTALPLDVQAPYGMYLTTTNLPQMCHEHMLHHPPLASTEYQKKPVSVADVNPVRSEASAPESATRDPVTEFIGKHPAFIPREGVPSLAVLHEHVRPINAMMETLHVSPPELNVRPNIVKQEGLPVVVESGVHLTEPAYTSSAVKIAARDDVREVRSQDDASANPAIVHPPHLSQVGSLHCPLPGDPPQMVYQHFEPLRPKVISGQPVLSCANSAQNTVNLIPVREPNNEVSQFYSRNIHNGSVIPKSSNLPSSLVLSGITNELLGNIQEPASSGTAPLSNGDPWKTLPTTNFQSVKPIKVATSAELLTAENHWLRTVIQVQRFTLKEEVIICLQI</sequence>
<keyword evidence="3" id="KW-1185">Reference proteome</keyword>
<gene>
    <name evidence="2" type="ORF">QJS10_CPB17g02144</name>
</gene>
<dbReference type="Proteomes" id="UP001180020">
    <property type="component" value="Unassembled WGS sequence"/>
</dbReference>
<protein>
    <submittedName>
        <fullName evidence="2">Uncharacterized protein</fullName>
    </submittedName>
</protein>
<proteinExistence type="predicted"/>
<reference evidence="2" key="1">
    <citation type="journal article" date="2023" name="Nat. Commun.">
        <title>Diploid and tetraploid genomes of Acorus and the evolution of monocots.</title>
        <authorList>
            <person name="Ma L."/>
            <person name="Liu K.W."/>
            <person name="Li Z."/>
            <person name="Hsiao Y.Y."/>
            <person name="Qi Y."/>
            <person name="Fu T."/>
            <person name="Tang G.D."/>
            <person name="Zhang D."/>
            <person name="Sun W.H."/>
            <person name="Liu D.K."/>
            <person name="Li Y."/>
            <person name="Chen G.Z."/>
            <person name="Liu X.D."/>
            <person name="Liao X.Y."/>
            <person name="Jiang Y.T."/>
            <person name="Yu X."/>
            <person name="Hao Y."/>
            <person name="Huang J."/>
            <person name="Zhao X.W."/>
            <person name="Ke S."/>
            <person name="Chen Y.Y."/>
            <person name="Wu W.L."/>
            <person name="Hsu J.L."/>
            <person name="Lin Y.F."/>
            <person name="Huang M.D."/>
            <person name="Li C.Y."/>
            <person name="Huang L."/>
            <person name="Wang Z.W."/>
            <person name="Zhao X."/>
            <person name="Zhong W.Y."/>
            <person name="Peng D.H."/>
            <person name="Ahmad S."/>
            <person name="Lan S."/>
            <person name="Zhang J.S."/>
            <person name="Tsai W.C."/>
            <person name="Van de Peer Y."/>
            <person name="Liu Z.J."/>
        </authorList>
    </citation>
    <scope>NUCLEOTIDE SEQUENCE</scope>
    <source>
        <strain evidence="2">CP</strain>
    </source>
</reference>